<dbReference type="RefSeq" id="XP_022095701.1">
    <property type="nucleotide sequence ID" value="XM_022240009.1"/>
</dbReference>
<dbReference type="Pfam" id="PF00735">
    <property type="entry name" value="Septin"/>
    <property type="match status" value="1"/>
</dbReference>
<evidence type="ECO:0000313" key="4">
    <source>
        <dbReference type="RefSeq" id="XP_022095701.1"/>
    </source>
</evidence>
<dbReference type="Gene3D" id="3.40.50.300">
    <property type="entry name" value="P-loop containing nucleotide triphosphate hydrolases"/>
    <property type="match status" value="1"/>
</dbReference>
<protein>
    <submittedName>
        <fullName evidence="4">Uncharacterized protein LOC110981949</fullName>
    </submittedName>
</protein>
<sequence length="541" mass="62457">MSKANESSGSKEEDHAERLSKLYLCRDTGKPRTLIIPLNQVLRKEGFRCLSYGNQSKAYQHHKVIMLVGATGAGKSTLINAMINYIIGTKWNDDYRFKIVDEVQSYSQAHSQTQITTLYTIHRNKHHTIPYTLTIIDTPGFGDTRGIERDKAIVHQIREFFSHPEDHHVDHLDAVGFVAKSTDARLTPTHKYIFDSMLALYGKDIEPNIMLLATFSDKARPKVISALREAEIRCEDNLFKFNNSALFATNVETTESDTDQDDLAIHHAYWKMGMKNMKSFFESLERLEPVSIFLTKEVLLERLRLENISEHLYQQIQAINTKVGQMKRDKKMLESQQGKTAQNAPFPIPCYAKTFEWVETEKKAMNCTTCEYTCHFPCSRMKISNYQCRVFDIKGKCTVCPRKCKTRDHSMQSVRKKPQLVKKMMTYKDIKGRYEKAAGRELSVQEVIQDLKTDIQDHFQCLQGLNFEAASCMRRLQEIALKPQISVKDHLDMFIEREKKDQELGWEDRVAELEIVKSRHEALECGGGVKYKARVLETIMN</sequence>
<evidence type="ECO:0000259" key="2">
    <source>
        <dbReference type="Pfam" id="PF00735"/>
    </source>
</evidence>
<dbReference type="Proteomes" id="UP000694845">
    <property type="component" value="Unplaced"/>
</dbReference>
<dbReference type="AlphaFoldDB" id="A0A8B7YWN4"/>
<reference evidence="4" key="1">
    <citation type="submission" date="2025-08" db="UniProtKB">
        <authorList>
            <consortium name="RefSeq"/>
        </authorList>
    </citation>
    <scope>IDENTIFICATION</scope>
</reference>
<keyword evidence="3" id="KW-1185">Reference proteome</keyword>
<dbReference type="InterPro" id="IPR030379">
    <property type="entry name" value="G_SEPTIN_dom"/>
</dbReference>
<dbReference type="OrthoDB" id="8954335at2759"/>
<dbReference type="InterPro" id="IPR027417">
    <property type="entry name" value="P-loop_NTPase"/>
</dbReference>
<dbReference type="CDD" id="cd00882">
    <property type="entry name" value="Ras_like_GTPase"/>
    <property type="match status" value="1"/>
</dbReference>
<dbReference type="SUPFAM" id="SSF52540">
    <property type="entry name" value="P-loop containing nucleoside triphosphate hydrolases"/>
    <property type="match status" value="1"/>
</dbReference>
<comment type="similarity">
    <text evidence="1">Belongs to the TRAFAC class TrmE-Era-EngA-EngB-Septin-like GTPase superfamily. Septin GTPase family.</text>
</comment>
<dbReference type="PANTHER" id="PTHR32046:SF14">
    <property type="match status" value="1"/>
</dbReference>
<evidence type="ECO:0000256" key="1">
    <source>
        <dbReference type="RuleBase" id="RU004560"/>
    </source>
</evidence>
<gene>
    <name evidence="4" type="primary">LOC110981949</name>
</gene>
<evidence type="ECO:0000313" key="3">
    <source>
        <dbReference type="Proteomes" id="UP000694845"/>
    </source>
</evidence>
<dbReference type="OMA" id="VARIWSN"/>
<dbReference type="KEGG" id="aplc:110981949"/>
<keyword evidence="1" id="KW-0342">GTP-binding</keyword>
<keyword evidence="1" id="KW-0547">Nucleotide-binding</keyword>
<proteinExistence type="inferred from homology"/>
<organism evidence="3 4">
    <name type="scientific">Acanthaster planci</name>
    <name type="common">Crown-of-thorns starfish</name>
    <dbReference type="NCBI Taxonomy" id="133434"/>
    <lineage>
        <taxon>Eukaryota</taxon>
        <taxon>Metazoa</taxon>
        <taxon>Echinodermata</taxon>
        <taxon>Eleutherozoa</taxon>
        <taxon>Asterozoa</taxon>
        <taxon>Asteroidea</taxon>
        <taxon>Valvatacea</taxon>
        <taxon>Valvatida</taxon>
        <taxon>Acanthasteridae</taxon>
        <taxon>Acanthaster</taxon>
    </lineage>
</organism>
<dbReference type="GO" id="GO:0005525">
    <property type="term" value="F:GTP binding"/>
    <property type="evidence" value="ECO:0007669"/>
    <property type="project" value="UniProtKB-KW"/>
</dbReference>
<feature type="domain" description="Septin-type G" evidence="2">
    <location>
        <begin position="65"/>
        <end position="148"/>
    </location>
</feature>
<accession>A0A8B7YWN4</accession>
<dbReference type="GeneID" id="110981949"/>
<dbReference type="PANTHER" id="PTHR32046">
    <property type="entry name" value="G DOMAIN-CONTAINING PROTEIN"/>
    <property type="match status" value="1"/>
</dbReference>
<name>A0A8B7YWN4_ACAPL</name>